<name>A0A6J8ECC1_MYTCO</name>
<dbReference type="AlphaFoldDB" id="A0A6J8ECC1"/>
<protein>
    <submittedName>
        <fullName evidence="1">Uncharacterized protein</fullName>
    </submittedName>
</protein>
<reference evidence="1 2" key="1">
    <citation type="submission" date="2020-06" db="EMBL/GenBank/DDBJ databases">
        <authorList>
            <person name="Li R."/>
            <person name="Bekaert M."/>
        </authorList>
    </citation>
    <scope>NUCLEOTIDE SEQUENCE [LARGE SCALE GENOMIC DNA]</scope>
    <source>
        <strain evidence="2">wild</strain>
    </source>
</reference>
<dbReference type="Proteomes" id="UP000507470">
    <property type="component" value="Unassembled WGS sequence"/>
</dbReference>
<accession>A0A6J8ECC1</accession>
<dbReference type="EMBL" id="CACVKT020008827">
    <property type="protein sequence ID" value="CAC5417948.1"/>
    <property type="molecule type" value="Genomic_DNA"/>
</dbReference>
<keyword evidence="2" id="KW-1185">Reference proteome</keyword>
<dbReference type="InterPro" id="IPR015943">
    <property type="entry name" value="WD40/YVTN_repeat-like_dom_sf"/>
</dbReference>
<dbReference type="Gene3D" id="2.130.10.10">
    <property type="entry name" value="YVTN repeat-like/Quinoprotein amine dehydrogenase"/>
    <property type="match status" value="1"/>
</dbReference>
<gene>
    <name evidence="1" type="ORF">MCOR_50421</name>
</gene>
<organism evidence="1 2">
    <name type="scientific">Mytilus coruscus</name>
    <name type="common">Sea mussel</name>
    <dbReference type="NCBI Taxonomy" id="42192"/>
    <lineage>
        <taxon>Eukaryota</taxon>
        <taxon>Metazoa</taxon>
        <taxon>Spiralia</taxon>
        <taxon>Lophotrochozoa</taxon>
        <taxon>Mollusca</taxon>
        <taxon>Bivalvia</taxon>
        <taxon>Autobranchia</taxon>
        <taxon>Pteriomorphia</taxon>
        <taxon>Mytilida</taxon>
        <taxon>Mytiloidea</taxon>
        <taxon>Mytilidae</taxon>
        <taxon>Mytilinae</taxon>
        <taxon>Mytilus</taxon>
    </lineage>
</organism>
<evidence type="ECO:0000313" key="2">
    <source>
        <dbReference type="Proteomes" id="UP000507470"/>
    </source>
</evidence>
<evidence type="ECO:0000313" key="1">
    <source>
        <dbReference type="EMBL" id="CAC5417948.1"/>
    </source>
</evidence>
<sequence length="201" mass="22397">MRDIDETKLELLRTIKFDKNSYIQDCVIVKDGKMIFTSGNRSMVLVYSSEGQLSKSINVGKSPFGLSVTSTNTVAVACREDKMINIVNIDDGVAMQKMHVGKSCFAHTGIMELDSVGHRIRIIPTYVPSDECYLSSNKDKFCYTCYNRFISCCDSNGKEIWRRGVADSGVAVDNCGNYFAANCNKNTLYIISADGKKQNNF</sequence>
<proteinExistence type="predicted"/>
<dbReference type="SUPFAM" id="SSF101898">
    <property type="entry name" value="NHL repeat"/>
    <property type="match status" value="1"/>
</dbReference>